<dbReference type="EMBL" id="FXEG02000003">
    <property type="protein sequence ID" value="SOX54450.1"/>
    <property type="molecule type" value="Genomic_DNA"/>
</dbReference>
<dbReference type="Gene3D" id="1.10.10.2390">
    <property type="match status" value="1"/>
</dbReference>
<dbReference type="Proteomes" id="UP000236318">
    <property type="component" value="Unassembled WGS sequence"/>
</dbReference>
<evidence type="ECO:0000313" key="2">
    <source>
        <dbReference type="Proteomes" id="UP000236318"/>
    </source>
</evidence>
<dbReference type="InterPro" id="IPR021784">
    <property type="entry name" value="DUF3349"/>
</dbReference>
<protein>
    <submittedName>
        <fullName evidence="1">DUF3349 domain-containing protein</fullName>
    </submittedName>
</protein>
<dbReference type="Pfam" id="PF11829">
    <property type="entry name" value="DUF3349"/>
    <property type="match status" value="1"/>
</dbReference>
<sequence length="95" mass="10287">MGIAGLVSKAVAFLRAGYPTGAPKRGYVPLLALLRRRVTDDEITTITSEFMTRKAGPVSTVDVGVAIFRITNEIPSLDDIARVEQRLDAIGCARR</sequence>
<proteinExistence type="predicted"/>
<name>A0A2K4YCD0_9MYCO</name>
<evidence type="ECO:0000313" key="1">
    <source>
        <dbReference type="EMBL" id="SOX54450.1"/>
    </source>
</evidence>
<keyword evidence="2" id="KW-1185">Reference proteome</keyword>
<accession>A0A2K4YCD0</accession>
<dbReference type="OrthoDB" id="4350726at2"/>
<dbReference type="RefSeq" id="WP_096288298.1">
    <property type="nucleotide sequence ID" value="NZ_FXEG02000003.1"/>
</dbReference>
<gene>
    <name evidence="1" type="ORF">MAAFP003_3126</name>
</gene>
<reference evidence="1" key="1">
    <citation type="submission" date="2018-01" db="EMBL/GenBank/DDBJ databases">
        <authorList>
            <consortium name="Urmite Genomes"/>
        </authorList>
    </citation>
    <scope>NUCLEOTIDE SEQUENCE [LARGE SCALE GENOMIC DNA]</scope>
    <source>
        <strain evidence="1">AFP003</strain>
    </source>
</reference>
<organism evidence="1 2">
    <name type="scientific">Mycobacterium ahvazicum</name>
    <dbReference type="NCBI Taxonomy" id="1964395"/>
    <lineage>
        <taxon>Bacteria</taxon>
        <taxon>Bacillati</taxon>
        <taxon>Actinomycetota</taxon>
        <taxon>Actinomycetes</taxon>
        <taxon>Mycobacteriales</taxon>
        <taxon>Mycobacteriaceae</taxon>
        <taxon>Mycobacterium</taxon>
        <taxon>Mycobacterium simiae complex</taxon>
    </lineage>
</organism>
<comment type="caution">
    <text evidence="1">The sequence shown here is derived from an EMBL/GenBank/DDBJ whole genome shotgun (WGS) entry which is preliminary data.</text>
</comment>
<dbReference type="AlphaFoldDB" id="A0A2K4YCD0"/>
<dbReference type="Gene3D" id="6.10.140.2080">
    <property type="match status" value="1"/>
</dbReference>